<sequence length="84" mass="10060">MEEVKNGSMSDFTIKDDRMLTMYGRIFVPYSDELKREILEEAHNAPYSMHPGSTKMYRDSRTSYWWPKMKRKIAEFVAKRLTCQ</sequence>
<proteinExistence type="predicted"/>
<dbReference type="InterPro" id="IPR041588">
    <property type="entry name" value="Integrase_H2C2"/>
</dbReference>
<comment type="caution">
    <text evidence="2">The sequence shown here is derived from an EMBL/GenBank/DDBJ whole genome shotgun (WGS) entry which is preliminary data.</text>
</comment>
<dbReference type="EMBL" id="BAABME010005257">
    <property type="protein sequence ID" value="GAA0165111.1"/>
    <property type="molecule type" value="Genomic_DNA"/>
</dbReference>
<evidence type="ECO:0000313" key="3">
    <source>
        <dbReference type="Proteomes" id="UP001454036"/>
    </source>
</evidence>
<name>A0AAV3QQ15_LITER</name>
<protein>
    <recommendedName>
        <fullName evidence="1">Integrase zinc-binding domain-containing protein</fullName>
    </recommendedName>
</protein>
<gene>
    <name evidence="2" type="ORF">LIER_20596</name>
</gene>
<dbReference type="Proteomes" id="UP001454036">
    <property type="component" value="Unassembled WGS sequence"/>
</dbReference>
<reference evidence="2 3" key="1">
    <citation type="submission" date="2024-01" db="EMBL/GenBank/DDBJ databases">
        <title>The complete chloroplast genome sequence of Lithospermum erythrorhizon: insights into the phylogenetic relationship among Boraginaceae species and the maternal lineages of purple gromwells.</title>
        <authorList>
            <person name="Okada T."/>
            <person name="Watanabe K."/>
        </authorList>
    </citation>
    <scope>NUCLEOTIDE SEQUENCE [LARGE SCALE GENOMIC DNA]</scope>
</reference>
<feature type="domain" description="Integrase zinc-binding" evidence="1">
    <location>
        <begin position="32"/>
        <end position="84"/>
    </location>
</feature>
<evidence type="ECO:0000259" key="1">
    <source>
        <dbReference type="Pfam" id="PF17921"/>
    </source>
</evidence>
<evidence type="ECO:0000313" key="2">
    <source>
        <dbReference type="EMBL" id="GAA0165111.1"/>
    </source>
</evidence>
<dbReference type="AlphaFoldDB" id="A0AAV3QQ15"/>
<dbReference type="Gene3D" id="1.10.340.70">
    <property type="match status" value="1"/>
</dbReference>
<accession>A0AAV3QQ15</accession>
<organism evidence="2 3">
    <name type="scientific">Lithospermum erythrorhizon</name>
    <name type="common">Purple gromwell</name>
    <name type="synonym">Lithospermum officinale var. erythrorhizon</name>
    <dbReference type="NCBI Taxonomy" id="34254"/>
    <lineage>
        <taxon>Eukaryota</taxon>
        <taxon>Viridiplantae</taxon>
        <taxon>Streptophyta</taxon>
        <taxon>Embryophyta</taxon>
        <taxon>Tracheophyta</taxon>
        <taxon>Spermatophyta</taxon>
        <taxon>Magnoliopsida</taxon>
        <taxon>eudicotyledons</taxon>
        <taxon>Gunneridae</taxon>
        <taxon>Pentapetalae</taxon>
        <taxon>asterids</taxon>
        <taxon>lamiids</taxon>
        <taxon>Boraginales</taxon>
        <taxon>Boraginaceae</taxon>
        <taxon>Boraginoideae</taxon>
        <taxon>Lithospermeae</taxon>
        <taxon>Lithospermum</taxon>
    </lineage>
</organism>
<dbReference type="Pfam" id="PF17921">
    <property type="entry name" value="Integrase_H2C2"/>
    <property type="match status" value="1"/>
</dbReference>
<keyword evidence="3" id="KW-1185">Reference proteome</keyword>